<reference evidence="3" key="1">
    <citation type="submission" date="2017-02" db="UniProtKB">
        <authorList>
            <consortium name="WormBaseParasite"/>
        </authorList>
    </citation>
    <scope>IDENTIFICATION</scope>
</reference>
<name>A0A0N5A023_PARTI</name>
<protein>
    <submittedName>
        <fullName evidence="3">Transcriptional regulator, AsnC family</fullName>
    </submittedName>
</protein>
<dbReference type="Proteomes" id="UP000038045">
    <property type="component" value="Unplaced"/>
</dbReference>
<feature type="compositionally biased region" description="Gly residues" evidence="1">
    <location>
        <begin position="28"/>
        <end position="39"/>
    </location>
</feature>
<dbReference type="WBParaSite" id="PTRK_0001464000.1">
    <property type="protein sequence ID" value="PTRK_0001464000.1"/>
    <property type="gene ID" value="PTRK_0001464000"/>
</dbReference>
<feature type="compositionally biased region" description="Basic and acidic residues" evidence="1">
    <location>
        <begin position="1"/>
        <end position="25"/>
    </location>
</feature>
<evidence type="ECO:0000313" key="2">
    <source>
        <dbReference type="Proteomes" id="UP000038045"/>
    </source>
</evidence>
<feature type="region of interest" description="Disordered" evidence="1">
    <location>
        <begin position="1"/>
        <end position="94"/>
    </location>
</feature>
<organism evidence="2 3">
    <name type="scientific">Parastrongyloides trichosuri</name>
    <name type="common">Possum-specific nematode worm</name>
    <dbReference type="NCBI Taxonomy" id="131310"/>
    <lineage>
        <taxon>Eukaryota</taxon>
        <taxon>Metazoa</taxon>
        <taxon>Ecdysozoa</taxon>
        <taxon>Nematoda</taxon>
        <taxon>Chromadorea</taxon>
        <taxon>Rhabditida</taxon>
        <taxon>Tylenchina</taxon>
        <taxon>Panagrolaimomorpha</taxon>
        <taxon>Strongyloidoidea</taxon>
        <taxon>Strongyloididae</taxon>
        <taxon>Parastrongyloides</taxon>
    </lineage>
</organism>
<evidence type="ECO:0000313" key="3">
    <source>
        <dbReference type="WBParaSite" id="PTRK_0001464000.1"/>
    </source>
</evidence>
<sequence>CSEQRRGSASDGHRAEVEERGERRAGRGPAGRIGGGDAAGRGRRRPAGRSGPVRGQGRGPAGAPELWPVARCAGADAAGEVEQHHARRGDDGPL</sequence>
<evidence type="ECO:0000256" key="1">
    <source>
        <dbReference type="SAM" id="MobiDB-lite"/>
    </source>
</evidence>
<feature type="compositionally biased region" description="Basic and acidic residues" evidence="1">
    <location>
        <begin position="81"/>
        <end position="94"/>
    </location>
</feature>
<keyword evidence="2" id="KW-1185">Reference proteome</keyword>
<proteinExistence type="predicted"/>
<dbReference type="AlphaFoldDB" id="A0A0N5A023"/>
<accession>A0A0N5A023</accession>